<organism evidence="1 2">
    <name type="scientific">Eragrostis curvula</name>
    <name type="common">weeping love grass</name>
    <dbReference type="NCBI Taxonomy" id="38414"/>
    <lineage>
        <taxon>Eukaryota</taxon>
        <taxon>Viridiplantae</taxon>
        <taxon>Streptophyta</taxon>
        <taxon>Embryophyta</taxon>
        <taxon>Tracheophyta</taxon>
        <taxon>Spermatophyta</taxon>
        <taxon>Magnoliopsida</taxon>
        <taxon>Liliopsida</taxon>
        <taxon>Poales</taxon>
        <taxon>Poaceae</taxon>
        <taxon>PACMAD clade</taxon>
        <taxon>Chloridoideae</taxon>
        <taxon>Eragrostideae</taxon>
        <taxon>Eragrostidinae</taxon>
        <taxon>Eragrostis</taxon>
    </lineage>
</organism>
<sequence>MAFRCSFSLCREGEKWARGSAGLGIERSVGSLGMERALDGGDGRLKLAAETMKGRGAGALLMGTNSSRYSESRELAINSSSPLGIPIHVRASGKCTAALRVLWDEHAKIKEHSKEKNEMHDVDVCHEEDASHLLQSNEVQLMEASCRDVKKHHLEAAVDLLDDFPILLIKSDVGDVIDALSPFEENLTKRVKISALQQMRHYPMEDMVDDGYSLILSFQTLDVAALIQAFFPRMQPGSVMNV</sequence>
<keyword evidence="2" id="KW-1185">Reference proteome</keyword>
<reference evidence="1 2" key="1">
    <citation type="journal article" date="2019" name="Sci. Rep.">
        <title>A high-quality genome of Eragrostis curvula grass provides insights into Poaceae evolution and supports new strategies to enhance forage quality.</title>
        <authorList>
            <person name="Carballo J."/>
            <person name="Santos B.A.C.M."/>
            <person name="Zappacosta D."/>
            <person name="Garbus I."/>
            <person name="Selva J.P."/>
            <person name="Gallo C.A."/>
            <person name="Diaz A."/>
            <person name="Albertini E."/>
            <person name="Caccamo M."/>
            <person name="Echenique V."/>
        </authorList>
    </citation>
    <scope>NUCLEOTIDE SEQUENCE [LARGE SCALE GENOMIC DNA]</scope>
    <source>
        <strain evidence="2">cv. Victoria</strain>
        <tissue evidence="1">Leaf</tissue>
    </source>
</reference>
<proteinExistence type="predicted"/>
<evidence type="ECO:0000313" key="1">
    <source>
        <dbReference type="EMBL" id="TVU51495.1"/>
    </source>
</evidence>
<dbReference type="AlphaFoldDB" id="A0A5J9WUM0"/>
<dbReference type="Proteomes" id="UP000324897">
    <property type="component" value="Chromosome 6"/>
</dbReference>
<evidence type="ECO:0000313" key="2">
    <source>
        <dbReference type="Proteomes" id="UP000324897"/>
    </source>
</evidence>
<comment type="caution">
    <text evidence="1">The sequence shown here is derived from an EMBL/GenBank/DDBJ whole genome shotgun (WGS) entry which is preliminary data.</text>
</comment>
<feature type="non-terminal residue" evidence="1">
    <location>
        <position position="1"/>
    </location>
</feature>
<accession>A0A5J9WUM0</accession>
<name>A0A5J9WUM0_9POAL</name>
<dbReference type="EMBL" id="RWGY01000002">
    <property type="protein sequence ID" value="TVU51495.1"/>
    <property type="molecule type" value="Genomic_DNA"/>
</dbReference>
<dbReference type="Gramene" id="TVU51495">
    <property type="protein sequence ID" value="TVU51495"/>
    <property type="gene ID" value="EJB05_02927"/>
</dbReference>
<gene>
    <name evidence="1" type="ORF">EJB05_02927</name>
</gene>
<protein>
    <submittedName>
        <fullName evidence="1">Uncharacterized protein</fullName>
    </submittedName>
</protein>